<gene>
    <name evidence="2" type="ORF">OSJNBb0066C12.2</name>
    <name evidence="1" type="ORF">P0574F11.39</name>
</gene>
<reference evidence="1" key="1">
    <citation type="submission" date="2002-07" db="EMBL/GenBank/DDBJ databases">
        <title>Oryza sativa nipponbare(GA3) genomic DNA, chromosome 9, PAC clone:P0574F11.</title>
        <authorList>
            <person name="Sasaki T."/>
            <person name="Matsumoto T."/>
            <person name="Hattori M."/>
            <person name="Sakaki Y."/>
            <person name="Katayose Y."/>
        </authorList>
    </citation>
    <scope>NUCLEOTIDE SEQUENCE</scope>
</reference>
<dbReference type="EMBL" id="AP005590">
    <property type="protein sequence ID" value="BAD22345.1"/>
    <property type="molecule type" value="Genomic_DNA"/>
</dbReference>
<proteinExistence type="predicted"/>
<dbReference type="EMBL" id="AP005738">
    <property type="protein sequence ID" value="BAD23549.1"/>
    <property type="molecule type" value="Genomic_DNA"/>
</dbReference>
<dbReference type="Proteomes" id="UP000000763">
    <property type="component" value="Chromosome 9"/>
</dbReference>
<reference evidence="3" key="3">
    <citation type="journal article" date="2005" name="Nature">
        <title>The map-based sequence of the rice genome.</title>
        <authorList>
            <consortium name="International rice genome sequencing project (IRGSP)"/>
            <person name="Matsumoto T."/>
            <person name="Wu J."/>
            <person name="Kanamori H."/>
            <person name="Katayose Y."/>
            <person name="Fujisawa M."/>
            <person name="Namiki N."/>
            <person name="Mizuno H."/>
            <person name="Yamamoto K."/>
            <person name="Antonio B.A."/>
            <person name="Baba T."/>
            <person name="Sakata K."/>
            <person name="Nagamura Y."/>
            <person name="Aoki H."/>
            <person name="Arikawa K."/>
            <person name="Arita K."/>
            <person name="Bito T."/>
            <person name="Chiden Y."/>
            <person name="Fujitsuka N."/>
            <person name="Fukunaka R."/>
            <person name="Hamada M."/>
            <person name="Harada C."/>
            <person name="Hayashi A."/>
            <person name="Hijishita S."/>
            <person name="Honda M."/>
            <person name="Hosokawa S."/>
            <person name="Ichikawa Y."/>
            <person name="Idonuma A."/>
            <person name="Iijima M."/>
            <person name="Ikeda M."/>
            <person name="Ikeno M."/>
            <person name="Ito K."/>
            <person name="Ito S."/>
            <person name="Ito T."/>
            <person name="Ito Y."/>
            <person name="Ito Y."/>
            <person name="Iwabuchi A."/>
            <person name="Kamiya K."/>
            <person name="Karasawa W."/>
            <person name="Kurita K."/>
            <person name="Katagiri S."/>
            <person name="Kikuta A."/>
            <person name="Kobayashi H."/>
            <person name="Kobayashi N."/>
            <person name="Machita K."/>
            <person name="Maehara T."/>
            <person name="Masukawa M."/>
            <person name="Mizubayashi T."/>
            <person name="Mukai Y."/>
            <person name="Nagasaki H."/>
            <person name="Nagata Y."/>
            <person name="Naito S."/>
            <person name="Nakashima M."/>
            <person name="Nakama Y."/>
            <person name="Nakamichi Y."/>
            <person name="Nakamura M."/>
            <person name="Meguro A."/>
            <person name="Negishi M."/>
            <person name="Ohta I."/>
            <person name="Ohta T."/>
            <person name="Okamoto M."/>
            <person name="Ono N."/>
            <person name="Saji S."/>
            <person name="Sakaguchi M."/>
            <person name="Sakai K."/>
            <person name="Shibata M."/>
            <person name="Shimokawa T."/>
            <person name="Song J."/>
            <person name="Takazaki Y."/>
            <person name="Terasawa K."/>
            <person name="Tsugane M."/>
            <person name="Tsuji K."/>
            <person name="Ueda S."/>
            <person name="Waki K."/>
            <person name="Yamagata H."/>
            <person name="Yamamoto M."/>
            <person name="Yamamoto S."/>
            <person name="Yamane H."/>
            <person name="Yoshiki S."/>
            <person name="Yoshihara R."/>
            <person name="Yukawa K."/>
            <person name="Zhong H."/>
            <person name="Yano M."/>
            <person name="Yuan Q."/>
            <person name="Ouyang S."/>
            <person name="Liu J."/>
            <person name="Jones K.M."/>
            <person name="Gansberger K."/>
            <person name="Moffat K."/>
            <person name="Hill J."/>
            <person name="Bera J."/>
            <person name="Fadrosh D."/>
            <person name="Jin S."/>
            <person name="Johri S."/>
            <person name="Kim M."/>
            <person name="Overton L."/>
            <person name="Reardon M."/>
            <person name="Tsitrin T."/>
            <person name="Vuong H."/>
            <person name="Weaver B."/>
            <person name="Ciecko A."/>
            <person name="Tallon L."/>
            <person name="Jackson J."/>
            <person name="Pai G."/>
            <person name="Aken S.V."/>
            <person name="Utterback T."/>
            <person name="Reidmuller S."/>
            <person name="Feldblyum T."/>
            <person name="Hsiao J."/>
            <person name="Zismann V."/>
            <person name="Iobst S."/>
            <person name="de Vazeille A.R."/>
            <person name="Buell C.R."/>
            <person name="Ying K."/>
            <person name="Li Y."/>
            <person name="Lu T."/>
            <person name="Huang Y."/>
            <person name="Zhao Q."/>
            <person name="Feng Q."/>
            <person name="Zhang L."/>
            <person name="Zhu J."/>
            <person name="Weng Q."/>
            <person name="Mu J."/>
            <person name="Lu Y."/>
            <person name="Fan D."/>
            <person name="Liu Y."/>
            <person name="Guan J."/>
            <person name="Zhang Y."/>
            <person name="Yu S."/>
            <person name="Liu X."/>
            <person name="Zhang Y."/>
            <person name="Hong G."/>
            <person name="Han B."/>
            <person name="Choisne N."/>
            <person name="Demange N."/>
            <person name="Orjeda G."/>
            <person name="Samain S."/>
            <person name="Cattolico L."/>
            <person name="Pelletier E."/>
            <person name="Couloux A."/>
            <person name="Segurens B."/>
            <person name="Wincker P."/>
            <person name="D'Hont A."/>
            <person name="Scarpelli C."/>
            <person name="Weissenbach J."/>
            <person name="Salanoubat M."/>
            <person name="Quetier F."/>
            <person name="Yu Y."/>
            <person name="Kim H.R."/>
            <person name="Rambo T."/>
            <person name="Currie J."/>
            <person name="Collura K."/>
            <person name="Luo M."/>
            <person name="Yang T."/>
            <person name="Ammiraju J.S.S."/>
            <person name="Engler F."/>
            <person name="Soderlund C."/>
            <person name="Wing R.A."/>
            <person name="Palmer L.E."/>
            <person name="de la Bastide M."/>
            <person name="Spiegel L."/>
            <person name="Nascimento L."/>
            <person name="Zutavern T."/>
            <person name="O'Shaughnessy A."/>
            <person name="Dike S."/>
            <person name="Dedhia N."/>
            <person name="Preston R."/>
            <person name="Balija V."/>
            <person name="McCombie W.R."/>
            <person name="Chow T."/>
            <person name="Chen H."/>
            <person name="Chung M."/>
            <person name="Chen C."/>
            <person name="Shaw J."/>
            <person name="Wu H."/>
            <person name="Hsiao K."/>
            <person name="Chao Y."/>
            <person name="Chu M."/>
            <person name="Cheng C."/>
            <person name="Hour A."/>
            <person name="Lee P."/>
            <person name="Lin S."/>
            <person name="Lin Y."/>
            <person name="Liou J."/>
            <person name="Liu S."/>
            <person name="Hsing Y."/>
            <person name="Raghuvanshi S."/>
            <person name="Mohanty A."/>
            <person name="Bharti A.K."/>
            <person name="Gaur A."/>
            <person name="Gupta V."/>
            <person name="Kumar D."/>
            <person name="Ravi V."/>
            <person name="Vij S."/>
            <person name="Kapur A."/>
            <person name="Khurana P."/>
            <person name="Khurana P."/>
            <person name="Khurana J.P."/>
            <person name="Tyagi A.K."/>
            <person name="Gaikwad K."/>
            <person name="Singh A."/>
            <person name="Dalal V."/>
            <person name="Srivastava S."/>
            <person name="Dixit A."/>
            <person name="Pal A.K."/>
            <person name="Ghazi I.A."/>
            <person name="Yadav M."/>
            <person name="Pandit A."/>
            <person name="Bhargava A."/>
            <person name="Sureshbabu K."/>
            <person name="Batra K."/>
            <person name="Sharma T.R."/>
            <person name="Mohapatra T."/>
            <person name="Singh N.K."/>
            <person name="Messing J."/>
            <person name="Nelson A.B."/>
            <person name="Fuks G."/>
            <person name="Kavchok S."/>
            <person name="Keizer G."/>
            <person name="Linton E."/>
            <person name="Llaca V."/>
            <person name="Song R."/>
            <person name="Tanyolac B."/>
            <person name="Young S."/>
            <person name="Ho-Il K."/>
            <person name="Hahn J.H."/>
            <person name="Sangsakoo G."/>
            <person name="Vanavichit A."/>
            <person name="de Mattos Luiz.A.T."/>
            <person name="Zimmer P.D."/>
            <person name="Malone G."/>
            <person name="Dellagostin O."/>
            <person name="de Oliveira A.C."/>
            <person name="Bevan M."/>
            <person name="Bancroft I."/>
            <person name="Minx P."/>
            <person name="Cordum H."/>
            <person name="Wilson R."/>
            <person name="Cheng Z."/>
            <person name="Jin W."/>
            <person name="Jiang J."/>
            <person name="Leong S.A."/>
            <person name="Iwama H."/>
            <person name="Gojobori T."/>
            <person name="Itoh T."/>
            <person name="Niimura Y."/>
            <person name="Fujii Y."/>
            <person name="Habara T."/>
            <person name="Sakai H."/>
            <person name="Sato Y."/>
            <person name="Wilson G."/>
            <person name="Kumar K."/>
            <person name="McCouch S."/>
            <person name="Juretic N."/>
            <person name="Hoen D."/>
            <person name="Wright S."/>
            <person name="Bruskiewich R."/>
            <person name="Bureau T."/>
            <person name="Miyao A."/>
            <person name="Hirochika H."/>
            <person name="Nishikawa T."/>
            <person name="Kadowaki K."/>
            <person name="Sugiura M."/>
            <person name="Burr B."/>
            <person name="Sasaki T."/>
        </authorList>
    </citation>
    <scope>NUCLEOTIDE SEQUENCE [LARGE SCALE GENOMIC DNA]</scope>
    <source>
        <strain evidence="3">cv. Nipponbare</strain>
    </source>
</reference>
<protein>
    <submittedName>
        <fullName evidence="2">Uncharacterized protein</fullName>
    </submittedName>
</protein>
<evidence type="ECO:0000313" key="3">
    <source>
        <dbReference type="Proteomes" id="UP000000763"/>
    </source>
</evidence>
<evidence type="ECO:0000313" key="2">
    <source>
        <dbReference type="EMBL" id="BAD23549.1"/>
    </source>
</evidence>
<name>Q6K321_ORYSJ</name>
<reference evidence="3" key="4">
    <citation type="journal article" date="2008" name="Nucleic Acids Res.">
        <title>The rice annotation project database (RAP-DB): 2008 update.</title>
        <authorList>
            <consortium name="The rice annotation project (RAP)"/>
        </authorList>
    </citation>
    <scope>GENOME REANNOTATION</scope>
    <source>
        <strain evidence="3">cv. Nipponbare</strain>
    </source>
</reference>
<accession>Q6K321</accession>
<reference evidence="2" key="2">
    <citation type="submission" date="2002-09" db="EMBL/GenBank/DDBJ databases">
        <title>Oryza sativa nipponbare(GA3) genomic DNA, chromosome 9, BAC clone:OSJNBb0066C12.</title>
        <authorList>
            <person name="Sasaki T."/>
            <person name="Matsumoto T."/>
            <person name="Katayose Y."/>
        </authorList>
    </citation>
    <scope>NUCLEOTIDE SEQUENCE</scope>
</reference>
<sequence length="61" mass="6681">MSLPFPVLDPVFLHRARMAAHLPHSSASRTMSTAKDGNQDDGLVFCTHRPLDLGYKCAGNK</sequence>
<dbReference type="AlphaFoldDB" id="Q6K321"/>
<evidence type="ECO:0000313" key="1">
    <source>
        <dbReference type="EMBL" id="BAD22345.1"/>
    </source>
</evidence>
<organism evidence="2 3">
    <name type="scientific">Oryza sativa subsp. japonica</name>
    <name type="common">Rice</name>
    <dbReference type="NCBI Taxonomy" id="39947"/>
    <lineage>
        <taxon>Eukaryota</taxon>
        <taxon>Viridiplantae</taxon>
        <taxon>Streptophyta</taxon>
        <taxon>Embryophyta</taxon>
        <taxon>Tracheophyta</taxon>
        <taxon>Spermatophyta</taxon>
        <taxon>Magnoliopsida</taxon>
        <taxon>Liliopsida</taxon>
        <taxon>Poales</taxon>
        <taxon>Poaceae</taxon>
        <taxon>BOP clade</taxon>
        <taxon>Oryzoideae</taxon>
        <taxon>Oryzeae</taxon>
        <taxon>Oryzinae</taxon>
        <taxon>Oryza</taxon>
        <taxon>Oryza sativa</taxon>
    </lineage>
</organism>